<sequence length="35" mass="3925">SFLVSLKYRQTRLRFAFTIGLGVTDAPDVEVVPVE</sequence>
<organism evidence="1 2">
    <name type="scientific">Rotaria magnacalcarata</name>
    <dbReference type="NCBI Taxonomy" id="392030"/>
    <lineage>
        <taxon>Eukaryota</taxon>
        <taxon>Metazoa</taxon>
        <taxon>Spiralia</taxon>
        <taxon>Gnathifera</taxon>
        <taxon>Rotifera</taxon>
        <taxon>Eurotatoria</taxon>
        <taxon>Bdelloidea</taxon>
        <taxon>Philodinida</taxon>
        <taxon>Philodinidae</taxon>
        <taxon>Rotaria</taxon>
    </lineage>
</organism>
<protein>
    <submittedName>
        <fullName evidence="1">Uncharacterized protein</fullName>
    </submittedName>
</protein>
<gene>
    <name evidence="1" type="ORF">SMN809_LOCUS30969</name>
</gene>
<dbReference type="EMBL" id="CAJOBI010060387">
    <property type="protein sequence ID" value="CAF4412694.1"/>
    <property type="molecule type" value="Genomic_DNA"/>
</dbReference>
<evidence type="ECO:0000313" key="1">
    <source>
        <dbReference type="EMBL" id="CAF4412694.1"/>
    </source>
</evidence>
<comment type="caution">
    <text evidence="1">The sequence shown here is derived from an EMBL/GenBank/DDBJ whole genome shotgun (WGS) entry which is preliminary data.</text>
</comment>
<reference evidence="1" key="1">
    <citation type="submission" date="2021-02" db="EMBL/GenBank/DDBJ databases">
        <authorList>
            <person name="Nowell W R."/>
        </authorList>
    </citation>
    <scope>NUCLEOTIDE SEQUENCE</scope>
</reference>
<proteinExistence type="predicted"/>
<dbReference type="Proteomes" id="UP000676336">
    <property type="component" value="Unassembled WGS sequence"/>
</dbReference>
<dbReference type="AlphaFoldDB" id="A0A8S2W167"/>
<evidence type="ECO:0000313" key="2">
    <source>
        <dbReference type="Proteomes" id="UP000676336"/>
    </source>
</evidence>
<name>A0A8S2W167_9BILA</name>
<accession>A0A8S2W167</accession>
<feature type="non-terminal residue" evidence="1">
    <location>
        <position position="1"/>
    </location>
</feature>